<dbReference type="InterPro" id="IPR000743">
    <property type="entry name" value="Glyco_hydro_28"/>
</dbReference>
<dbReference type="InterPro" id="IPR011050">
    <property type="entry name" value="Pectin_lyase_fold/virulence"/>
</dbReference>
<dbReference type="PROSITE" id="PS51318">
    <property type="entry name" value="TAT"/>
    <property type="match status" value="1"/>
</dbReference>
<evidence type="ECO:0000256" key="1">
    <source>
        <dbReference type="ARBA" id="ARBA00008834"/>
    </source>
</evidence>
<dbReference type="PANTHER" id="PTHR31339:SF9">
    <property type="entry name" value="PLASMIN AND FIBRONECTIN-BINDING PROTEIN A"/>
    <property type="match status" value="1"/>
</dbReference>
<dbReference type="InterPro" id="IPR012334">
    <property type="entry name" value="Pectin_lyas_fold"/>
</dbReference>
<evidence type="ECO:0000313" key="5">
    <source>
        <dbReference type="EMBL" id="SDY88943.1"/>
    </source>
</evidence>
<dbReference type="EMBL" id="FNON01000007">
    <property type="protein sequence ID" value="SDY88943.1"/>
    <property type="molecule type" value="Genomic_DNA"/>
</dbReference>
<evidence type="ECO:0000313" key="6">
    <source>
        <dbReference type="Proteomes" id="UP000199515"/>
    </source>
</evidence>
<comment type="similarity">
    <text evidence="1 4">Belongs to the glycosyl hydrolase 28 family.</text>
</comment>
<reference evidence="5 6" key="1">
    <citation type="submission" date="2016-10" db="EMBL/GenBank/DDBJ databases">
        <authorList>
            <person name="de Groot N.N."/>
        </authorList>
    </citation>
    <scope>NUCLEOTIDE SEQUENCE [LARGE SCALE GENOMIC DNA]</scope>
    <source>
        <strain evidence="5 6">CPCC 202699</strain>
    </source>
</reference>
<organism evidence="5 6">
    <name type="scientific">Amycolatopsis xylanica</name>
    <dbReference type="NCBI Taxonomy" id="589385"/>
    <lineage>
        <taxon>Bacteria</taxon>
        <taxon>Bacillati</taxon>
        <taxon>Actinomycetota</taxon>
        <taxon>Actinomycetes</taxon>
        <taxon>Pseudonocardiales</taxon>
        <taxon>Pseudonocardiaceae</taxon>
        <taxon>Amycolatopsis</taxon>
    </lineage>
</organism>
<dbReference type="SUPFAM" id="SSF51126">
    <property type="entry name" value="Pectin lyase-like"/>
    <property type="match status" value="1"/>
</dbReference>
<dbReference type="InterPro" id="IPR006626">
    <property type="entry name" value="PbH1"/>
</dbReference>
<dbReference type="GO" id="GO:0005975">
    <property type="term" value="P:carbohydrate metabolic process"/>
    <property type="evidence" value="ECO:0007669"/>
    <property type="project" value="InterPro"/>
</dbReference>
<evidence type="ECO:0000256" key="3">
    <source>
        <dbReference type="ARBA" id="ARBA00023295"/>
    </source>
</evidence>
<name>A0A1H3NJM0_9PSEU</name>
<dbReference type="Proteomes" id="UP000199515">
    <property type="component" value="Unassembled WGS sequence"/>
</dbReference>
<dbReference type="InterPro" id="IPR019546">
    <property type="entry name" value="TAT_signal_bac_arc"/>
</dbReference>
<dbReference type="SMART" id="SM00710">
    <property type="entry name" value="PbH1"/>
    <property type="match status" value="5"/>
</dbReference>
<keyword evidence="6" id="KW-1185">Reference proteome</keyword>
<dbReference type="InterPro" id="IPR051801">
    <property type="entry name" value="GH28_Enzymes"/>
</dbReference>
<keyword evidence="3 4" id="KW-0326">Glycosidase</keyword>
<accession>A0A1H3NJM0</accession>
<dbReference type="STRING" id="589385.SAMN05421504_107328"/>
<keyword evidence="2 4" id="KW-0378">Hydrolase</keyword>
<dbReference type="Pfam" id="PF00295">
    <property type="entry name" value="Glyco_hydro_28"/>
    <property type="match status" value="1"/>
</dbReference>
<gene>
    <name evidence="5" type="ORF">SAMN05421504_107328</name>
</gene>
<dbReference type="InterPro" id="IPR006311">
    <property type="entry name" value="TAT_signal"/>
</dbReference>
<dbReference type="Gene3D" id="2.160.20.10">
    <property type="entry name" value="Single-stranded right-handed beta-helix, Pectin lyase-like"/>
    <property type="match status" value="1"/>
</dbReference>
<evidence type="ECO:0000256" key="2">
    <source>
        <dbReference type="ARBA" id="ARBA00022801"/>
    </source>
</evidence>
<dbReference type="AlphaFoldDB" id="A0A1H3NJM0"/>
<dbReference type="NCBIfam" id="TIGR01409">
    <property type="entry name" value="TAT_signal_seq"/>
    <property type="match status" value="1"/>
</dbReference>
<dbReference type="RefSeq" id="WP_091294809.1">
    <property type="nucleotide sequence ID" value="NZ_FNON01000007.1"/>
</dbReference>
<evidence type="ECO:0000256" key="4">
    <source>
        <dbReference type="RuleBase" id="RU361169"/>
    </source>
</evidence>
<sequence length="476" mass="50820">MTSGSSRRDFLKTAGLAGGLLVTGALVAAPGAQAVPRALAGPAAADPWDQVPVILARIVPPTFPNKTFNILDYGAKGDGKVDCTKAFKDAIAACNAAGGGRVLVPASGTYKTGAIHFLSNVELNVAAGATIKFKTDAASYPLVSTRWQGIECMNFSPFVYAYGQTNVAITGGGTLDGDAKNGPWFGYDDKRGPDWDKLQKQAVDGVPVADRKYGSGHYLKPNMIQFYKCKNILISDVSIKNPAMWTIHPVLSQNVTVKNVKVYSRGAMVDGCDPESCSDVHITGCSFDTGDDGTVIKSGRDTDGRRVGVPSENIVIENNDYYGRWGAITIGSEMSGGVRNVFAQDNRIHTGSSYKSFYGVYLKTNKRRGGIIDGIYVRRLSGGPCDRGGVFVDMNYSLTGPGFGAIVHPKVRNIFIEDVKLDDSPFAVKINGSEDSPLETFHATNCVFTKIDTAKPSISNAKDVVFTNVKVNGKPV</sequence>
<proteinExistence type="inferred from homology"/>
<protein>
    <submittedName>
        <fullName evidence="5">Tat (Twin-arginine translocation) pathway signal sequence</fullName>
    </submittedName>
</protein>
<dbReference type="GO" id="GO:0004650">
    <property type="term" value="F:polygalacturonase activity"/>
    <property type="evidence" value="ECO:0007669"/>
    <property type="project" value="InterPro"/>
</dbReference>
<dbReference type="PANTHER" id="PTHR31339">
    <property type="entry name" value="PECTIN LYASE-RELATED"/>
    <property type="match status" value="1"/>
</dbReference>
<dbReference type="OrthoDB" id="3196343at2"/>